<accession>A0AAV6PJQ2</accession>
<evidence type="ECO:0000256" key="1">
    <source>
        <dbReference type="SAM" id="MobiDB-lite"/>
    </source>
</evidence>
<protein>
    <recommendedName>
        <fullName evidence="2">Myb/SANT-like DNA-binding domain-containing protein</fullName>
    </recommendedName>
</protein>
<organism evidence="3 4">
    <name type="scientific">Solea senegalensis</name>
    <name type="common">Senegalese sole</name>
    <dbReference type="NCBI Taxonomy" id="28829"/>
    <lineage>
        <taxon>Eukaryota</taxon>
        <taxon>Metazoa</taxon>
        <taxon>Chordata</taxon>
        <taxon>Craniata</taxon>
        <taxon>Vertebrata</taxon>
        <taxon>Euteleostomi</taxon>
        <taxon>Actinopterygii</taxon>
        <taxon>Neopterygii</taxon>
        <taxon>Teleostei</taxon>
        <taxon>Neoteleostei</taxon>
        <taxon>Acanthomorphata</taxon>
        <taxon>Carangaria</taxon>
        <taxon>Pleuronectiformes</taxon>
        <taxon>Pleuronectoidei</taxon>
        <taxon>Soleidae</taxon>
        <taxon>Solea</taxon>
    </lineage>
</organism>
<evidence type="ECO:0000259" key="2">
    <source>
        <dbReference type="Pfam" id="PF13837"/>
    </source>
</evidence>
<dbReference type="AlphaFoldDB" id="A0AAV6PJQ2"/>
<dbReference type="Proteomes" id="UP000693946">
    <property type="component" value="Unassembled WGS sequence"/>
</dbReference>
<feature type="compositionally biased region" description="Low complexity" evidence="1">
    <location>
        <begin position="241"/>
        <end position="259"/>
    </location>
</feature>
<dbReference type="InterPro" id="IPR044822">
    <property type="entry name" value="Myb_DNA-bind_4"/>
</dbReference>
<evidence type="ECO:0000313" key="4">
    <source>
        <dbReference type="Proteomes" id="UP000693946"/>
    </source>
</evidence>
<dbReference type="EMBL" id="JAGKHQ010000908">
    <property type="protein sequence ID" value="KAG7463224.1"/>
    <property type="molecule type" value="Genomic_DNA"/>
</dbReference>
<proteinExistence type="predicted"/>
<keyword evidence="4" id="KW-1185">Reference proteome</keyword>
<dbReference type="Pfam" id="PF13837">
    <property type="entry name" value="Myb_DNA-bind_4"/>
    <property type="match status" value="1"/>
</dbReference>
<name>A0AAV6PJQ2_SOLSE</name>
<feature type="domain" description="Myb/SANT-like DNA-binding" evidence="2">
    <location>
        <begin position="135"/>
        <end position="212"/>
    </location>
</feature>
<sequence length="324" mass="36453">MILTFLSKKKVIGLTNSVHYHVYKVDNLCYLFFLVYLDMDMKMFVDPQRKTPFPGPLYQHAVDPTVFYSDKNLSVPVNLIELDFKCENIGPESRSSPAPSPSSPPTNDGFTKDHTLFLIDLMRQHVTSDGDSLPRTLQDLNARLKTAKPKKKMLWSEAAQKLGEHFHLCFCPEKVARKWNTLMEAYKKVKDNSRTPGKATTRFQFLAEMDDLLGVRHDVVFPVIGSSEGLEVRREALGKMSSSSSSTAAVSETSSALTKGLGGGTPPPPTAHIPHKRRRVDDEVMEFLQQSEAASQRRHEETIAQLRSAQQGFETLMNKLLDKL</sequence>
<comment type="caution">
    <text evidence="3">The sequence shown here is derived from an EMBL/GenBank/DDBJ whole genome shotgun (WGS) entry which is preliminary data.</text>
</comment>
<reference evidence="3 4" key="1">
    <citation type="journal article" date="2021" name="Sci. Rep.">
        <title>Chromosome anchoring in Senegalese sole (Solea senegalensis) reveals sex-associated markers and genome rearrangements in flatfish.</title>
        <authorList>
            <person name="Guerrero-Cozar I."/>
            <person name="Gomez-Garrido J."/>
            <person name="Berbel C."/>
            <person name="Martinez-Blanch J.F."/>
            <person name="Alioto T."/>
            <person name="Claros M.G."/>
            <person name="Gagnaire P.A."/>
            <person name="Manchado M."/>
        </authorList>
    </citation>
    <scope>NUCLEOTIDE SEQUENCE [LARGE SCALE GENOMIC DNA]</scope>
    <source>
        <strain evidence="3">Sse05_10M</strain>
    </source>
</reference>
<gene>
    <name evidence="3" type="ORF">JOB18_041519</name>
</gene>
<feature type="region of interest" description="Disordered" evidence="1">
    <location>
        <begin position="238"/>
        <end position="275"/>
    </location>
</feature>
<evidence type="ECO:0000313" key="3">
    <source>
        <dbReference type="EMBL" id="KAG7463224.1"/>
    </source>
</evidence>